<dbReference type="EMBL" id="CM044703">
    <property type="protein sequence ID" value="KAI5673189.1"/>
    <property type="molecule type" value="Genomic_DNA"/>
</dbReference>
<proteinExistence type="predicted"/>
<dbReference type="Proteomes" id="UP001060085">
    <property type="component" value="Linkage Group LG03"/>
</dbReference>
<name>A0ACC0BKG5_CATRO</name>
<evidence type="ECO:0000313" key="2">
    <source>
        <dbReference type="Proteomes" id="UP001060085"/>
    </source>
</evidence>
<keyword evidence="2" id="KW-1185">Reference proteome</keyword>
<organism evidence="1 2">
    <name type="scientific">Catharanthus roseus</name>
    <name type="common">Madagascar periwinkle</name>
    <name type="synonym">Vinca rosea</name>
    <dbReference type="NCBI Taxonomy" id="4058"/>
    <lineage>
        <taxon>Eukaryota</taxon>
        <taxon>Viridiplantae</taxon>
        <taxon>Streptophyta</taxon>
        <taxon>Embryophyta</taxon>
        <taxon>Tracheophyta</taxon>
        <taxon>Spermatophyta</taxon>
        <taxon>Magnoliopsida</taxon>
        <taxon>eudicotyledons</taxon>
        <taxon>Gunneridae</taxon>
        <taxon>Pentapetalae</taxon>
        <taxon>asterids</taxon>
        <taxon>lamiids</taxon>
        <taxon>Gentianales</taxon>
        <taxon>Apocynaceae</taxon>
        <taxon>Rauvolfioideae</taxon>
        <taxon>Vinceae</taxon>
        <taxon>Catharanthinae</taxon>
        <taxon>Catharanthus</taxon>
    </lineage>
</organism>
<gene>
    <name evidence="1" type="ORF">M9H77_13553</name>
</gene>
<comment type="caution">
    <text evidence="1">The sequence shown here is derived from an EMBL/GenBank/DDBJ whole genome shotgun (WGS) entry which is preliminary data.</text>
</comment>
<sequence>MSLLEGVGMTPTGKNFTIATAFMCNEQATTYRWILQQIKTLIFYIRYVKWLGRTNWEEGSAITDYWMDTPDHLYVIVNTFYLCIVFLAQLGTTTVLPLVYNMDGNAGTIFIGFIEEQEHFIQLAVHESHWEYSRDSIFSGDCGGGTNPCNHPCRNSVELPEHWSMSLSISAKVPRAILPPQKYSLTRTSCCLATCVPPKAG</sequence>
<protein>
    <submittedName>
        <fullName evidence="1">Uncharacterized protein</fullName>
    </submittedName>
</protein>
<reference evidence="2" key="1">
    <citation type="journal article" date="2023" name="Nat. Plants">
        <title>Single-cell RNA sequencing provides a high-resolution roadmap for understanding the multicellular compartmentation of specialized metabolism.</title>
        <authorList>
            <person name="Sun S."/>
            <person name="Shen X."/>
            <person name="Li Y."/>
            <person name="Li Y."/>
            <person name="Wang S."/>
            <person name="Li R."/>
            <person name="Zhang H."/>
            <person name="Shen G."/>
            <person name="Guo B."/>
            <person name="Wei J."/>
            <person name="Xu J."/>
            <person name="St-Pierre B."/>
            <person name="Chen S."/>
            <person name="Sun C."/>
        </authorList>
    </citation>
    <scope>NUCLEOTIDE SEQUENCE [LARGE SCALE GENOMIC DNA]</scope>
</reference>
<evidence type="ECO:0000313" key="1">
    <source>
        <dbReference type="EMBL" id="KAI5673189.1"/>
    </source>
</evidence>
<accession>A0ACC0BKG5</accession>